<dbReference type="Gene3D" id="2.60.40.10">
    <property type="entry name" value="Immunoglobulins"/>
    <property type="match status" value="1"/>
</dbReference>
<dbReference type="GO" id="GO:0008168">
    <property type="term" value="F:methyltransferase activity"/>
    <property type="evidence" value="ECO:0007669"/>
    <property type="project" value="InterPro"/>
</dbReference>
<dbReference type="Pfam" id="PF01364">
    <property type="entry name" value="Peptidase_C25"/>
    <property type="match status" value="1"/>
</dbReference>
<dbReference type="Gene3D" id="2.60.40.3800">
    <property type="match status" value="1"/>
</dbReference>
<dbReference type="InterPro" id="IPR002052">
    <property type="entry name" value="DNA_methylase_N6_adenine_CS"/>
</dbReference>
<dbReference type="SUPFAM" id="SSF52129">
    <property type="entry name" value="Caspase-like"/>
    <property type="match status" value="1"/>
</dbReference>
<organism evidence="3">
    <name type="scientific">candidate division WOR-3 bacterium</name>
    <dbReference type="NCBI Taxonomy" id="2052148"/>
    <lineage>
        <taxon>Bacteria</taxon>
        <taxon>Bacteria division WOR-3</taxon>
    </lineage>
</organism>
<dbReference type="InterPro" id="IPR038490">
    <property type="entry name" value="Gingipain_propep_sf"/>
</dbReference>
<dbReference type="InterPro" id="IPR029031">
    <property type="entry name" value="Gingipain_N_sf"/>
</dbReference>
<dbReference type="InterPro" id="IPR029030">
    <property type="entry name" value="Caspase-like_dom_sf"/>
</dbReference>
<evidence type="ECO:0000313" key="3">
    <source>
        <dbReference type="EMBL" id="HHS51371.1"/>
    </source>
</evidence>
<name>A0A7C6A7W8_UNCW3</name>
<feature type="domain" description="Gingipain" evidence="2">
    <location>
        <begin position="216"/>
        <end position="556"/>
    </location>
</feature>
<dbReference type="InterPro" id="IPR008969">
    <property type="entry name" value="CarboxyPept-like_regulatory"/>
</dbReference>
<keyword evidence="1" id="KW-0732">Signal</keyword>
<dbReference type="InterPro" id="IPR013783">
    <property type="entry name" value="Ig-like_fold"/>
</dbReference>
<dbReference type="EMBL" id="DTLI01000017">
    <property type="protein sequence ID" value="HHS51371.1"/>
    <property type="molecule type" value="Genomic_DNA"/>
</dbReference>
<evidence type="ECO:0000256" key="1">
    <source>
        <dbReference type="ARBA" id="ARBA00022729"/>
    </source>
</evidence>
<dbReference type="GO" id="GO:0008234">
    <property type="term" value="F:cysteine-type peptidase activity"/>
    <property type="evidence" value="ECO:0007669"/>
    <property type="project" value="InterPro"/>
</dbReference>
<dbReference type="Gene3D" id="2.60.40.4070">
    <property type="match status" value="1"/>
</dbReference>
<dbReference type="GO" id="GO:0006508">
    <property type="term" value="P:proteolysis"/>
    <property type="evidence" value="ECO:0007669"/>
    <property type="project" value="InterPro"/>
</dbReference>
<dbReference type="AlphaFoldDB" id="A0A7C6A7W8"/>
<dbReference type="GO" id="GO:0032259">
    <property type="term" value="P:methylation"/>
    <property type="evidence" value="ECO:0007669"/>
    <property type="project" value="InterPro"/>
</dbReference>
<dbReference type="Gene3D" id="3.40.50.10390">
    <property type="entry name" value="Gingipain r, domain 1"/>
    <property type="match status" value="1"/>
</dbReference>
<proteinExistence type="predicted"/>
<dbReference type="GO" id="GO:0003676">
    <property type="term" value="F:nucleic acid binding"/>
    <property type="evidence" value="ECO:0007669"/>
    <property type="project" value="InterPro"/>
</dbReference>
<dbReference type="Gene3D" id="3.40.50.1460">
    <property type="match status" value="1"/>
</dbReference>
<dbReference type="SUPFAM" id="SSF49464">
    <property type="entry name" value="Carboxypeptidase regulatory domain-like"/>
    <property type="match status" value="1"/>
</dbReference>
<accession>A0A7C6A7W8</accession>
<dbReference type="PROSITE" id="PS00092">
    <property type="entry name" value="N6_MTASE"/>
    <property type="match status" value="1"/>
</dbReference>
<reference evidence="3" key="1">
    <citation type="journal article" date="2020" name="mSystems">
        <title>Genome- and Community-Level Interaction Insights into Carbon Utilization and Element Cycling Functions of Hydrothermarchaeota in Hydrothermal Sediment.</title>
        <authorList>
            <person name="Zhou Z."/>
            <person name="Liu Y."/>
            <person name="Xu W."/>
            <person name="Pan J."/>
            <person name="Luo Z.H."/>
            <person name="Li M."/>
        </authorList>
    </citation>
    <scope>NUCLEOTIDE SEQUENCE [LARGE SCALE GENOMIC DNA]</scope>
    <source>
        <strain evidence="3">SpSt-876</strain>
    </source>
</reference>
<evidence type="ECO:0000259" key="2">
    <source>
        <dbReference type="Pfam" id="PF01364"/>
    </source>
</evidence>
<protein>
    <recommendedName>
        <fullName evidence="2">Gingipain domain-containing protein</fullName>
    </recommendedName>
</protein>
<dbReference type="InterPro" id="IPR001769">
    <property type="entry name" value="Gingipain"/>
</dbReference>
<comment type="caution">
    <text evidence="3">The sequence shown here is derived from an EMBL/GenBank/DDBJ whole genome shotgun (WGS) entry which is preliminary data.</text>
</comment>
<gene>
    <name evidence="3" type="ORF">ENW73_00685</name>
</gene>
<sequence length="1244" mass="138441">MSGMSKFGLFGLIVISLSYGEIIPSWHITNTQNSEIRINITMPELTDDESFLAQAKFIALNNSDLPIVDCIIVDSSVFSANIFPNLKEKLLSETQISPDNLCPSAKKSVPICGPDSVGLTQNVGQPFRVASSFSNVPICALGRAQKFRDLLVAPLVVKPFRYDKKNDQIIFYKNIELKIKGIAKYRHCDVSSAFDLIYRNTVLNYESFGLSKPQGYLIIVPDEFYNNILPLARWKEQKGWYVTVTKLSQIGGNNRELIKNYIANAFQTWQIPPEYVLLVGSKDKIQSFQSLGLNFVTDYPYSLVSGNDNLADVLVGRLPADNASELDVMVAKIIGYEKTPYLSDTLWYHRGLMVATTYQEGGGRVWTALETKRWVREKMLNAGFGKVDTVFHDPPYQYPNAPETIRVLVNAGVSIINGRGWGNSDGWQYPTFYRSDVQSLANGWKLPVITSIYCGTGNFNANPCFGEVWLRAGTPTAPKGGVAFFGASWMATSTRFNNCIDYGIYWGIFQENITDCASAMYRGKIELMNNFPLPCDSTMLRAHLETYNLLGDPSLQIWTAVPKVISVEHRPTIPIGGNYFPVRVTDYNGQPLSGALVSLWKASEVKEVDYTDASGFVALSIKPTTADTMFITVTKPNRIPYCGIVRVNSVGLYVGYYDHTVTNLTPGQVASLSVTLKNYGQTQTAYNTWARISTNDPFIHITDSVKNYGDIGPGSTATSSPFQFYIAEDCPNNHPIHFQLSIQSGDSVWYSGINISVLAPFLTAIRHQIIDGGNGYLDPGETADLIVWLKNSGPIPIANTQAILRTLTNAVSIIDSIGWWGTINPSDSTVNSGDRFRLFAQPTSAIGRGVALQLLITGDGFQQVVNFSINIGYVTTTAPFGPDAYGYFAYDNTDLDYPEHPEYFWVEIDPNFGGNGSRIQLANDDIKTRQLPFTFRYYGQDYNRISIASNGYIAMDSAWLCDPYNWHIPSAMGPPALVAPFWDDLRPDTLQASGVYYYYDATNHRFIVEWSRVHHIHGFLTPVIAELLTFQTILFDPAYYPTLTGDGEIIFQYYEIVNDDSATGFPPNAHNYATCGIENYEHTTGLEYTFANRYPPSCAPLTNGRAIKFTTDPPDSFIGLSEFRIPHSTFSITALPNPFTTKTTIKFSFSALSGIGIYDITGKLVKSFSLPAVSDKRQAIGGFVWDGTDRFNRKVAPGLYFVVSTKGLCPFESPKRFFLKTRGDEGFPLINNNHKPILKIIKLN</sequence>